<name>A0AAF0CGL4_9PROT</name>
<protein>
    <recommendedName>
        <fullName evidence="5">Antifreeze protein</fullName>
    </recommendedName>
</protein>
<dbReference type="RefSeq" id="WP_274494244.1">
    <property type="nucleotide sequence ID" value="NZ_CP118166.1"/>
</dbReference>
<dbReference type="KEGG" id="hfl:PUV54_03840"/>
<gene>
    <name evidence="3" type="ORF">PUV54_03840</name>
</gene>
<evidence type="ECO:0000313" key="3">
    <source>
        <dbReference type="EMBL" id="WDI32323.1"/>
    </source>
</evidence>
<feature type="signal peptide" evidence="2">
    <location>
        <begin position="1"/>
        <end position="25"/>
    </location>
</feature>
<proteinExistence type="predicted"/>
<dbReference type="Proteomes" id="UP001214043">
    <property type="component" value="Chromosome"/>
</dbReference>
<feature type="region of interest" description="Disordered" evidence="1">
    <location>
        <begin position="45"/>
        <end position="90"/>
    </location>
</feature>
<evidence type="ECO:0000313" key="4">
    <source>
        <dbReference type="Proteomes" id="UP001214043"/>
    </source>
</evidence>
<organism evidence="3 4">
    <name type="scientific">Hyphococcus flavus</name>
    <dbReference type="NCBI Taxonomy" id="1866326"/>
    <lineage>
        <taxon>Bacteria</taxon>
        <taxon>Pseudomonadati</taxon>
        <taxon>Pseudomonadota</taxon>
        <taxon>Alphaproteobacteria</taxon>
        <taxon>Parvularculales</taxon>
        <taxon>Parvularculaceae</taxon>
        <taxon>Hyphococcus</taxon>
    </lineage>
</organism>
<dbReference type="AlphaFoldDB" id="A0AAF0CGL4"/>
<accession>A0AAF0CGL4</accession>
<keyword evidence="2" id="KW-0732">Signal</keyword>
<dbReference type="EMBL" id="CP118166">
    <property type="protein sequence ID" value="WDI32323.1"/>
    <property type="molecule type" value="Genomic_DNA"/>
</dbReference>
<feature type="chain" id="PRO_5041960162" description="Antifreeze protein" evidence="2">
    <location>
        <begin position="26"/>
        <end position="90"/>
    </location>
</feature>
<evidence type="ECO:0000256" key="2">
    <source>
        <dbReference type="SAM" id="SignalP"/>
    </source>
</evidence>
<evidence type="ECO:0000256" key="1">
    <source>
        <dbReference type="SAM" id="MobiDB-lite"/>
    </source>
</evidence>
<sequence>MTKFNLIAGVTAITLALGASTGAMANSGINALAKLGHIKAETANDASLSANDQRNRVGNRAAVRQSAADKAAKKSSRLNRASIKKRDYND</sequence>
<reference evidence="3" key="1">
    <citation type="submission" date="2023-02" db="EMBL/GenBank/DDBJ databases">
        <title>Genome sequence of Hyphococcus flavus.</title>
        <authorList>
            <person name="Rong J.-C."/>
            <person name="Zhao Q."/>
            <person name="Yi M."/>
            <person name="Wu J.-Y."/>
        </authorList>
    </citation>
    <scope>NUCLEOTIDE SEQUENCE</scope>
    <source>
        <strain evidence="3">MCCC 1K03223</strain>
    </source>
</reference>
<keyword evidence="4" id="KW-1185">Reference proteome</keyword>
<evidence type="ECO:0008006" key="5">
    <source>
        <dbReference type="Google" id="ProtNLM"/>
    </source>
</evidence>